<sequence>MRHTADDFVDPYTYPGSAVLRNLLDEQNASRLEAAEYELTLYRRIELDEKPIKGAFDFARLRETHRRLFQDIYAWAGKTRTVEINKGGSDFHPSPYIGTAADQTFEWLETSGLLSPEVDDESFVRLSADLLEKLNYIHPFREGNGRTQRAFMDQIAELSGRRLAWRNVSPEDHLRASVNAFRDASGDPFRSVIRQVMGPPIDGLSPLDPQVYDVSAPLVSSLNAEDAEERQRAFYARFPELRPDGSVGDKHPEEDLELD</sequence>
<gene>
    <name evidence="10" type="primary">vbhT</name>
    <name evidence="10" type="ORF">RS84_01809</name>
</gene>
<evidence type="ECO:0000256" key="4">
    <source>
        <dbReference type="ARBA" id="ARBA00022840"/>
    </source>
</evidence>
<dbReference type="InterPro" id="IPR036597">
    <property type="entry name" value="Fido-like_dom_sf"/>
</dbReference>
<evidence type="ECO:0000256" key="2">
    <source>
        <dbReference type="ARBA" id="ARBA00022695"/>
    </source>
</evidence>
<organism evidence="10 11">
    <name type="scientific">Microbacterium hydrocarbonoxydans</name>
    <dbReference type="NCBI Taxonomy" id="273678"/>
    <lineage>
        <taxon>Bacteria</taxon>
        <taxon>Bacillati</taxon>
        <taxon>Actinomycetota</taxon>
        <taxon>Actinomycetes</taxon>
        <taxon>Micrococcales</taxon>
        <taxon>Microbacteriaceae</taxon>
        <taxon>Microbacterium</taxon>
    </lineage>
</organism>
<evidence type="ECO:0000256" key="7">
    <source>
        <dbReference type="ARBA" id="ARBA00048696"/>
    </source>
</evidence>
<dbReference type="PANTHER" id="PTHR39560">
    <property type="entry name" value="PROTEIN ADENYLYLTRANSFERASE FIC-RELATED"/>
    <property type="match status" value="1"/>
</dbReference>
<dbReference type="AlphaFoldDB" id="A0A0M2HUP2"/>
<comment type="catalytic activity">
    <reaction evidence="7">
        <text>L-tyrosyl-[protein] + ATP = O-(5'-adenylyl)-L-tyrosyl-[protein] + diphosphate</text>
        <dbReference type="Rhea" id="RHEA:54288"/>
        <dbReference type="Rhea" id="RHEA-COMP:10136"/>
        <dbReference type="Rhea" id="RHEA-COMP:13846"/>
        <dbReference type="ChEBI" id="CHEBI:30616"/>
        <dbReference type="ChEBI" id="CHEBI:33019"/>
        <dbReference type="ChEBI" id="CHEBI:46858"/>
        <dbReference type="ChEBI" id="CHEBI:83624"/>
        <dbReference type="EC" id="2.7.7.108"/>
    </reaction>
</comment>
<dbReference type="EC" id="2.7.7.108" evidence="5"/>
<dbReference type="PATRIC" id="fig|273678.4.peg.1813"/>
<evidence type="ECO:0000256" key="8">
    <source>
        <dbReference type="SAM" id="MobiDB-lite"/>
    </source>
</evidence>
<evidence type="ECO:0000256" key="1">
    <source>
        <dbReference type="ARBA" id="ARBA00022679"/>
    </source>
</evidence>
<keyword evidence="4" id="KW-0067">ATP-binding</keyword>
<feature type="domain" description="Fido" evidence="9">
    <location>
        <begin position="56"/>
        <end position="195"/>
    </location>
</feature>
<comment type="catalytic activity">
    <reaction evidence="6">
        <text>L-threonyl-[protein] + ATP = 3-O-(5'-adenylyl)-L-threonyl-[protein] + diphosphate</text>
        <dbReference type="Rhea" id="RHEA:54292"/>
        <dbReference type="Rhea" id="RHEA-COMP:11060"/>
        <dbReference type="Rhea" id="RHEA-COMP:13847"/>
        <dbReference type="ChEBI" id="CHEBI:30013"/>
        <dbReference type="ChEBI" id="CHEBI:30616"/>
        <dbReference type="ChEBI" id="CHEBI:33019"/>
        <dbReference type="ChEBI" id="CHEBI:138113"/>
        <dbReference type="EC" id="2.7.7.108"/>
    </reaction>
</comment>
<proteinExistence type="predicted"/>
<name>A0A0M2HUP2_9MICO</name>
<evidence type="ECO:0000256" key="3">
    <source>
        <dbReference type="ARBA" id="ARBA00022741"/>
    </source>
</evidence>
<dbReference type="Proteomes" id="UP000033900">
    <property type="component" value="Unassembled WGS sequence"/>
</dbReference>
<accession>A0A0M2HUP2</accession>
<dbReference type="STRING" id="273678.RS84_01809"/>
<feature type="region of interest" description="Disordered" evidence="8">
    <location>
        <begin position="238"/>
        <end position="259"/>
    </location>
</feature>
<evidence type="ECO:0000313" key="10">
    <source>
        <dbReference type="EMBL" id="KJL48178.1"/>
    </source>
</evidence>
<keyword evidence="3" id="KW-0547">Nucleotide-binding</keyword>
<comment type="caution">
    <text evidence="10">The sequence shown here is derived from an EMBL/GenBank/DDBJ whole genome shotgun (WGS) entry which is preliminary data.</text>
</comment>
<dbReference type="Pfam" id="PF02661">
    <property type="entry name" value="Fic"/>
    <property type="match status" value="1"/>
</dbReference>
<dbReference type="GO" id="GO:0051302">
    <property type="term" value="P:regulation of cell division"/>
    <property type="evidence" value="ECO:0007669"/>
    <property type="project" value="TreeGrafter"/>
</dbReference>
<dbReference type="SUPFAM" id="SSF140931">
    <property type="entry name" value="Fic-like"/>
    <property type="match status" value="1"/>
</dbReference>
<evidence type="ECO:0000256" key="5">
    <source>
        <dbReference type="ARBA" id="ARBA00034531"/>
    </source>
</evidence>
<evidence type="ECO:0000256" key="6">
    <source>
        <dbReference type="ARBA" id="ARBA00047939"/>
    </source>
</evidence>
<dbReference type="Gene3D" id="1.10.3290.10">
    <property type="entry name" value="Fido-like domain"/>
    <property type="match status" value="1"/>
</dbReference>
<dbReference type="RefSeq" id="WP_052676289.1">
    <property type="nucleotide sequence ID" value="NZ_JYJB01000008.1"/>
</dbReference>
<dbReference type="GO" id="GO:0005524">
    <property type="term" value="F:ATP binding"/>
    <property type="evidence" value="ECO:0007669"/>
    <property type="project" value="UniProtKB-KW"/>
</dbReference>
<dbReference type="OrthoDB" id="9813719at2"/>
<keyword evidence="11" id="KW-1185">Reference proteome</keyword>
<dbReference type="PANTHER" id="PTHR39560:SF1">
    <property type="entry name" value="PROTEIN ADENYLYLTRANSFERASE FIC-RELATED"/>
    <property type="match status" value="1"/>
</dbReference>
<feature type="compositionally biased region" description="Basic and acidic residues" evidence="8">
    <location>
        <begin position="239"/>
        <end position="253"/>
    </location>
</feature>
<dbReference type="GO" id="GO:0070733">
    <property type="term" value="F:AMPylase activity"/>
    <property type="evidence" value="ECO:0007669"/>
    <property type="project" value="UniProtKB-EC"/>
</dbReference>
<evidence type="ECO:0000259" key="9">
    <source>
        <dbReference type="PROSITE" id="PS51459"/>
    </source>
</evidence>
<evidence type="ECO:0000313" key="11">
    <source>
        <dbReference type="Proteomes" id="UP000033900"/>
    </source>
</evidence>
<keyword evidence="2 10" id="KW-0548">Nucleotidyltransferase</keyword>
<dbReference type="EMBL" id="JYJB01000008">
    <property type="protein sequence ID" value="KJL48178.1"/>
    <property type="molecule type" value="Genomic_DNA"/>
</dbReference>
<dbReference type="InterPro" id="IPR003812">
    <property type="entry name" value="Fido"/>
</dbReference>
<reference evidence="10 11" key="1">
    <citation type="submission" date="2015-02" db="EMBL/GenBank/DDBJ databases">
        <title>Draft genome sequences of ten Microbacterium spp. with emphasis on heavy metal contaminated environments.</title>
        <authorList>
            <person name="Corretto E."/>
        </authorList>
    </citation>
    <scope>NUCLEOTIDE SEQUENCE [LARGE SCALE GENOMIC DNA]</scope>
    <source>
        <strain evidence="10 11">SA35</strain>
    </source>
</reference>
<dbReference type="PROSITE" id="PS51459">
    <property type="entry name" value="FIDO"/>
    <property type="match status" value="1"/>
</dbReference>
<protein>
    <recommendedName>
        <fullName evidence="5">protein adenylyltransferase</fullName>
        <ecNumber evidence="5">2.7.7.108</ecNumber>
    </recommendedName>
</protein>
<keyword evidence="1 10" id="KW-0808">Transferase</keyword>